<accession>A0A9P3QCA1</accession>
<dbReference type="Pfam" id="PF22905">
    <property type="entry name" value="Hydro_N_hd"/>
    <property type="match status" value="1"/>
</dbReference>
<dbReference type="Pfam" id="PF23275">
    <property type="entry name" value="TPR_23"/>
    <property type="match status" value="1"/>
</dbReference>
<feature type="domain" description="TPR repeat" evidence="2">
    <location>
        <begin position="243"/>
        <end position="454"/>
    </location>
</feature>
<evidence type="ECO:0008006" key="6">
    <source>
        <dbReference type="Google" id="ProtNLM"/>
    </source>
</evidence>
<dbReference type="Proteomes" id="UP001165663">
    <property type="component" value="Unassembled WGS sequence"/>
</dbReference>
<gene>
    <name evidence="4" type="ORF">Mkiyose1413_54050</name>
    <name evidence="3" type="ORF">SRL2020028_54470</name>
</gene>
<dbReference type="RefSeq" id="WP_264894650.1">
    <property type="nucleotide sequence ID" value="NZ_BRXE01000122.1"/>
</dbReference>
<evidence type="ECO:0000259" key="1">
    <source>
        <dbReference type="Pfam" id="PF22905"/>
    </source>
</evidence>
<evidence type="ECO:0000313" key="4">
    <source>
        <dbReference type="EMBL" id="GLD33522.1"/>
    </source>
</evidence>
<dbReference type="AlphaFoldDB" id="A0A9P3QCA1"/>
<name>A0A9P3QCA1_9MYCO</name>
<dbReference type="InterPro" id="IPR054469">
    <property type="entry name" value="Pred_hydrolase_N"/>
</dbReference>
<dbReference type="Proteomes" id="UP001064782">
    <property type="component" value="Unassembled WGS sequence"/>
</dbReference>
<comment type="caution">
    <text evidence="4">The sequence shown here is derived from an EMBL/GenBank/DDBJ whole genome shotgun (WGS) entry which is preliminary data.</text>
</comment>
<reference evidence="4" key="1">
    <citation type="submission" date="2022-08" db="EMBL/GenBank/DDBJ databases">
        <title>Mycobacterium kiyosense sp. nov., scotochromogenic slow-glowing species isolated from respiratory specimens.</title>
        <authorList>
            <person name="Fukano H."/>
            <person name="Kazumi Y."/>
            <person name="Sakagami N."/>
            <person name="Ato M."/>
            <person name="Mitarai S."/>
            <person name="Hoshino Y."/>
        </authorList>
    </citation>
    <scope>NUCLEOTIDE SEQUENCE</scope>
    <source>
        <strain evidence="4">1413</strain>
        <strain evidence="3">SRL2020-028</strain>
    </source>
</reference>
<dbReference type="EMBL" id="BRXE01000122">
    <property type="protein sequence ID" value="GLB86191.1"/>
    <property type="molecule type" value="Genomic_DNA"/>
</dbReference>
<dbReference type="InterPro" id="IPR057037">
    <property type="entry name" value="TPR_rep_actino"/>
</dbReference>
<organism evidence="4 5">
    <name type="scientific">Mycobacterium kiyosense</name>
    <dbReference type="NCBI Taxonomy" id="2871094"/>
    <lineage>
        <taxon>Bacteria</taxon>
        <taxon>Bacillati</taxon>
        <taxon>Actinomycetota</taxon>
        <taxon>Actinomycetes</taxon>
        <taxon>Mycobacteriales</taxon>
        <taxon>Mycobacteriaceae</taxon>
        <taxon>Mycobacterium</taxon>
    </lineage>
</organism>
<evidence type="ECO:0000313" key="5">
    <source>
        <dbReference type="Proteomes" id="UP001064782"/>
    </source>
</evidence>
<protein>
    <recommendedName>
        <fullName evidence="6">ESX-1 secretion-associated protein EspA/EspE-like domain-containing protein</fullName>
    </recommendedName>
</protein>
<keyword evidence="5" id="KW-1185">Reference proteome</keyword>
<evidence type="ECO:0000259" key="2">
    <source>
        <dbReference type="Pfam" id="PF23275"/>
    </source>
</evidence>
<evidence type="ECO:0000313" key="3">
    <source>
        <dbReference type="EMBL" id="GLB86191.1"/>
    </source>
</evidence>
<dbReference type="EMBL" id="BRZI01000085">
    <property type="protein sequence ID" value="GLD33522.1"/>
    <property type="molecule type" value="Genomic_DNA"/>
</dbReference>
<proteinExistence type="predicted"/>
<sequence>MHLRYLKISGLVTKAGGNPWSVNKTLQRGCPAQISSLAQAFHDAGHSTAEADAAFAEALARFRAAWNGENGDHPINDAAEVQRVTTTLGAQAEKLPQIAVDLESAAAVLAEAQRAAARRIALLEAQLQRLDDEIAEIHHFLDGGYLSSNGEREATAAIQTIRRNACDDTADALHDITDVRQSYSKVLQHLMTKLRAEDGYDAAVVETVDAHDATTPEQAESDVRAALSGDHEAAARVNSVLNSITEDQIAGRVPLTPEQASVLSQLQAQQHGMTAYQLWGAAARLGDQQGMLANSWQLLCNPAISYPRTDLRPGAMPGDEIVHGGLTQLPADVQATLSSPQAEKAECTQMIAEVMMSGNRALQKNSELDRAMLRKTAAMLNSKAWSDDPASRGDSDSRDFILDPMVASALAAVSPDHQAVHDALVGAGGGEMLAGITHHLWSDNGERAAALFNWIGDAARGPEAQLAAETARAYGQYIGTHDLLHLPGHHTLGSANPNLVRAMAHGLAPYVNNIAGVGGGLTEFGGPLDDRSSSENGSMPIAKGIFSVLSTDTEARNTFSGRAESQALIFEHVYAQDLLNHAPHLDSYNGNLGAAMTLRGLVDLGIHNGVEAEVENQQLAADAAKRAEYDARKLVYETSLKVVSSGVGFIPGGGAVAGAGINVTGGIIENDVLGPVPSASTVHEHTMPLMSTGRIDREILDALLASGQPIRLPDGYLTNGHIGDPDEVARVVPGVTADEYDHELNQALRDFYAQHFGDGPGRPLVPDQHMMNRYNLIVANPNPSQQPDHKPGK</sequence>
<feature type="domain" description="Predicted hydrolase N-terminal" evidence="1">
    <location>
        <begin position="1"/>
        <end position="195"/>
    </location>
</feature>